<gene>
    <name evidence="1" type="ORF">OXX778_LOCUS90</name>
</gene>
<comment type="caution">
    <text evidence="1">The sequence shown here is derived from an EMBL/GenBank/DDBJ whole genome shotgun (WGS) entry which is preliminary data.</text>
</comment>
<name>A0A813LXM6_9BILA</name>
<sequence length="111" mass="13448">MMERFFFRSYIWRSVFGFNSKFKFLEELEKLEPGKSLMSYNFKLKNKNRMHTVCIEKYEDNVLTCYGFDPITSDMLPFVNFDLNQQRVEADKKIKMYQLCKVISISISQYF</sequence>
<proteinExistence type="predicted"/>
<dbReference type="Proteomes" id="UP000663879">
    <property type="component" value="Unassembled WGS sequence"/>
</dbReference>
<reference evidence="1" key="1">
    <citation type="submission" date="2021-02" db="EMBL/GenBank/DDBJ databases">
        <authorList>
            <person name="Nowell W R."/>
        </authorList>
    </citation>
    <scope>NUCLEOTIDE SEQUENCE</scope>
    <source>
        <strain evidence="1">Ploen Becks lab</strain>
    </source>
</reference>
<evidence type="ECO:0000313" key="1">
    <source>
        <dbReference type="EMBL" id="CAF0703849.1"/>
    </source>
</evidence>
<dbReference type="EMBL" id="CAJNOC010000004">
    <property type="protein sequence ID" value="CAF0703849.1"/>
    <property type="molecule type" value="Genomic_DNA"/>
</dbReference>
<accession>A0A813LXM6</accession>
<dbReference type="AlphaFoldDB" id="A0A813LXM6"/>
<protein>
    <submittedName>
        <fullName evidence="1">Uncharacterized protein</fullName>
    </submittedName>
</protein>
<organism evidence="1 2">
    <name type="scientific">Brachionus calyciflorus</name>
    <dbReference type="NCBI Taxonomy" id="104777"/>
    <lineage>
        <taxon>Eukaryota</taxon>
        <taxon>Metazoa</taxon>
        <taxon>Spiralia</taxon>
        <taxon>Gnathifera</taxon>
        <taxon>Rotifera</taxon>
        <taxon>Eurotatoria</taxon>
        <taxon>Monogononta</taxon>
        <taxon>Pseudotrocha</taxon>
        <taxon>Ploima</taxon>
        <taxon>Brachionidae</taxon>
        <taxon>Brachionus</taxon>
    </lineage>
</organism>
<keyword evidence="2" id="KW-1185">Reference proteome</keyword>
<evidence type="ECO:0000313" key="2">
    <source>
        <dbReference type="Proteomes" id="UP000663879"/>
    </source>
</evidence>